<dbReference type="SUPFAM" id="SSF47598">
    <property type="entry name" value="Ribbon-helix-helix"/>
    <property type="match status" value="1"/>
</dbReference>
<dbReference type="GO" id="GO:0006355">
    <property type="term" value="P:regulation of DNA-templated transcription"/>
    <property type="evidence" value="ECO:0007669"/>
    <property type="project" value="InterPro"/>
</dbReference>
<evidence type="ECO:0008006" key="3">
    <source>
        <dbReference type="Google" id="ProtNLM"/>
    </source>
</evidence>
<sequence length="108" mass="12333">MSRLTISLPENLHHCLAALAIKNNVSLSNLVNQLIQVGLHQTLKERGEVREHDAVEKYCHQLIIQMNALIKKLSSELLKLNREDFEKLQRAADTKYSELLTTSLKNQS</sequence>
<accession>A0A378KBI1</accession>
<dbReference type="RefSeq" id="WP_115333054.1">
    <property type="nucleotide sequence ID" value="NZ_CAAAHP010000014.1"/>
</dbReference>
<dbReference type="Proteomes" id="UP000254794">
    <property type="component" value="Unassembled WGS sequence"/>
</dbReference>
<dbReference type="EMBL" id="UGOD01000008">
    <property type="protein sequence ID" value="STX81700.1"/>
    <property type="molecule type" value="Genomic_DNA"/>
</dbReference>
<name>A0A378KBI1_9GAMM</name>
<dbReference type="InterPro" id="IPR010985">
    <property type="entry name" value="Ribbon_hlx_hlx"/>
</dbReference>
<protein>
    <recommendedName>
        <fullName evidence="3">CopG-like ribbon-helix-helix domain-containing protein</fullName>
    </recommendedName>
</protein>
<gene>
    <name evidence="1" type="ORF">NCTC13316_03575</name>
</gene>
<proteinExistence type="predicted"/>
<dbReference type="OrthoDB" id="5643048at2"/>
<evidence type="ECO:0000313" key="2">
    <source>
        <dbReference type="Proteomes" id="UP000254794"/>
    </source>
</evidence>
<dbReference type="AlphaFoldDB" id="A0A378KBI1"/>
<reference evidence="1 2" key="1">
    <citation type="submission" date="2018-06" db="EMBL/GenBank/DDBJ databases">
        <authorList>
            <consortium name="Pathogen Informatics"/>
            <person name="Doyle S."/>
        </authorList>
    </citation>
    <scope>NUCLEOTIDE SEQUENCE [LARGE SCALE GENOMIC DNA]</scope>
    <source>
        <strain evidence="1 2">NCTC13316</strain>
    </source>
</reference>
<evidence type="ECO:0000313" key="1">
    <source>
        <dbReference type="EMBL" id="STX81700.1"/>
    </source>
</evidence>
<organism evidence="1 2">
    <name type="scientific">Legionella busanensis</name>
    <dbReference type="NCBI Taxonomy" id="190655"/>
    <lineage>
        <taxon>Bacteria</taxon>
        <taxon>Pseudomonadati</taxon>
        <taxon>Pseudomonadota</taxon>
        <taxon>Gammaproteobacteria</taxon>
        <taxon>Legionellales</taxon>
        <taxon>Legionellaceae</taxon>
        <taxon>Legionella</taxon>
    </lineage>
</organism>
<keyword evidence="2" id="KW-1185">Reference proteome</keyword>